<dbReference type="InterPro" id="IPR036291">
    <property type="entry name" value="NAD(P)-bd_dom_sf"/>
</dbReference>
<protein>
    <submittedName>
        <fullName evidence="4">Quinone oxidoreductase</fullName>
    </submittedName>
</protein>
<feature type="non-terminal residue" evidence="4">
    <location>
        <position position="1"/>
    </location>
</feature>
<dbReference type="Gene3D" id="3.90.180.10">
    <property type="entry name" value="Medium-chain alcohol dehydrogenases, catalytic domain"/>
    <property type="match status" value="1"/>
</dbReference>
<name>A0A3D0WB46_9SPHN</name>
<dbReference type="AlphaFoldDB" id="A0A3D0WB46"/>
<dbReference type="FunFam" id="3.40.50.720:FF:000053">
    <property type="entry name" value="Quinone oxidoreductase 1"/>
    <property type="match status" value="1"/>
</dbReference>
<feature type="domain" description="Enoyl reductase (ER)" evidence="3">
    <location>
        <begin position="1"/>
        <end position="206"/>
    </location>
</feature>
<comment type="caution">
    <text evidence="4">The sequence shown here is derived from an EMBL/GenBank/DDBJ whole genome shotgun (WGS) entry which is preliminary data.</text>
</comment>
<organism evidence="4 5">
    <name type="scientific">Sphingomonas bacterium</name>
    <dbReference type="NCBI Taxonomy" id="1895847"/>
    <lineage>
        <taxon>Bacteria</taxon>
        <taxon>Pseudomonadati</taxon>
        <taxon>Pseudomonadota</taxon>
        <taxon>Alphaproteobacteria</taxon>
        <taxon>Sphingomonadales</taxon>
        <taxon>Sphingomonadaceae</taxon>
        <taxon>Sphingomonas</taxon>
    </lineage>
</organism>
<dbReference type="Pfam" id="PF00107">
    <property type="entry name" value="ADH_zinc_N"/>
    <property type="match status" value="1"/>
</dbReference>
<dbReference type="GO" id="GO:0070402">
    <property type="term" value="F:NADPH binding"/>
    <property type="evidence" value="ECO:0007669"/>
    <property type="project" value="TreeGrafter"/>
</dbReference>
<dbReference type="InterPro" id="IPR013149">
    <property type="entry name" value="ADH-like_C"/>
</dbReference>
<dbReference type="PANTHER" id="PTHR48106">
    <property type="entry name" value="QUINONE OXIDOREDUCTASE PIG3-RELATED"/>
    <property type="match status" value="1"/>
</dbReference>
<reference evidence="4 5" key="1">
    <citation type="journal article" date="2018" name="Nat. Biotechnol.">
        <title>A standardized bacterial taxonomy based on genome phylogeny substantially revises the tree of life.</title>
        <authorList>
            <person name="Parks D.H."/>
            <person name="Chuvochina M."/>
            <person name="Waite D.W."/>
            <person name="Rinke C."/>
            <person name="Skarshewski A."/>
            <person name="Chaumeil P.A."/>
            <person name="Hugenholtz P."/>
        </authorList>
    </citation>
    <scope>NUCLEOTIDE SEQUENCE [LARGE SCALE GENOMIC DNA]</scope>
    <source>
        <strain evidence="4">UBA9015</strain>
    </source>
</reference>
<dbReference type="Proteomes" id="UP000262699">
    <property type="component" value="Unassembled WGS sequence"/>
</dbReference>
<keyword evidence="1" id="KW-0521">NADP</keyword>
<dbReference type="PANTHER" id="PTHR48106:SF13">
    <property type="entry name" value="QUINONE OXIDOREDUCTASE-RELATED"/>
    <property type="match status" value="1"/>
</dbReference>
<accession>A0A3D0WB46</accession>
<dbReference type="SUPFAM" id="SSF51735">
    <property type="entry name" value="NAD(P)-binding Rossmann-fold domains"/>
    <property type="match status" value="1"/>
</dbReference>
<dbReference type="EMBL" id="DOYJ01000101">
    <property type="protein sequence ID" value="HCB75198.1"/>
    <property type="molecule type" value="Genomic_DNA"/>
</dbReference>
<evidence type="ECO:0000256" key="1">
    <source>
        <dbReference type="ARBA" id="ARBA00022857"/>
    </source>
</evidence>
<evidence type="ECO:0000259" key="3">
    <source>
        <dbReference type="SMART" id="SM00829"/>
    </source>
</evidence>
<dbReference type="SMART" id="SM00829">
    <property type="entry name" value="PKS_ER"/>
    <property type="match status" value="1"/>
</dbReference>
<dbReference type="Gene3D" id="3.40.50.720">
    <property type="entry name" value="NAD(P)-binding Rossmann-like Domain"/>
    <property type="match status" value="1"/>
</dbReference>
<evidence type="ECO:0000256" key="2">
    <source>
        <dbReference type="ARBA" id="ARBA00023002"/>
    </source>
</evidence>
<dbReference type="GO" id="GO:0005829">
    <property type="term" value="C:cytosol"/>
    <property type="evidence" value="ECO:0007669"/>
    <property type="project" value="TreeGrafter"/>
</dbReference>
<evidence type="ECO:0000313" key="4">
    <source>
        <dbReference type="EMBL" id="HCB75198.1"/>
    </source>
</evidence>
<gene>
    <name evidence="4" type="ORF">DEP91_03360</name>
</gene>
<dbReference type="InterPro" id="IPR020843">
    <property type="entry name" value="ER"/>
</dbReference>
<sequence>AAALMLKGATAAMLVEDCGRVEAGQTVLVYAAAGGVGLLLTGWLKAIGATVIAVVGSEAKASRARGAGADHVILHRDEDIAARVREITGGAGVPVIFDSVGKATWQASLDSASPRGLIVSFGNASGPVEGINLGVLSAKGSLFVTRPTLFHYATTPEARQRYADKVFAMLRSGAIRAEIGQRFPLEAVAEAHEELEAGTTIGSTVLIP</sequence>
<proteinExistence type="predicted"/>
<keyword evidence="2" id="KW-0560">Oxidoreductase</keyword>
<dbReference type="GO" id="GO:0035925">
    <property type="term" value="F:mRNA 3'-UTR AU-rich region binding"/>
    <property type="evidence" value="ECO:0007669"/>
    <property type="project" value="TreeGrafter"/>
</dbReference>
<evidence type="ECO:0000313" key="5">
    <source>
        <dbReference type="Proteomes" id="UP000262699"/>
    </source>
</evidence>
<dbReference type="GO" id="GO:0003960">
    <property type="term" value="F:quinone reductase (NADPH) activity"/>
    <property type="evidence" value="ECO:0007669"/>
    <property type="project" value="TreeGrafter"/>
</dbReference>